<feature type="compositionally biased region" description="Polar residues" evidence="3">
    <location>
        <begin position="983"/>
        <end position="992"/>
    </location>
</feature>
<dbReference type="InterPro" id="IPR054085">
    <property type="entry name" value="Cep192-like_D1"/>
</dbReference>
<dbReference type="Pfam" id="PF22074">
    <property type="entry name" value="Cep192_D5"/>
    <property type="match status" value="1"/>
</dbReference>
<dbReference type="InterPro" id="IPR057662">
    <property type="entry name" value="CEP192_Aurora-A_bind"/>
</dbReference>
<dbReference type="InterPro" id="IPR018247">
    <property type="entry name" value="EF_Hand_1_Ca_BS"/>
</dbReference>
<organism evidence="5 6">
    <name type="scientific">Polypterus senegalus</name>
    <name type="common">Senegal bichir</name>
    <dbReference type="NCBI Taxonomy" id="55291"/>
    <lineage>
        <taxon>Eukaryota</taxon>
        <taxon>Metazoa</taxon>
        <taxon>Chordata</taxon>
        <taxon>Craniata</taxon>
        <taxon>Vertebrata</taxon>
        <taxon>Euteleostomi</taxon>
        <taxon>Actinopterygii</taxon>
        <taxon>Polypteriformes</taxon>
        <taxon>Polypteridae</taxon>
        <taxon>Polypterus</taxon>
    </lineage>
</organism>
<evidence type="ECO:0000313" key="6">
    <source>
        <dbReference type="Proteomes" id="UP000886611"/>
    </source>
</evidence>
<sequence>MQGLLLKTVLHHARITRSGLCCLVPHKLCKGSPDAFENIPSISCRWLTTSFPRSAAEEQKKSIKDQTGSSNQEKYHVDASEESKHFVNASGKPNSLADSLQEENFEKDPLSDQSIGIVQRFKKTFKQYGKVMIPVHILTSTMWFGSFYYAAMKGVNLVPFLEYIGMPENLVHLLRDSQSGYALTAYAMYKIATPARYTVTLGGTSYTVKYLRKHGYFSTPPPVRDYIQDKMEETRERFTEKMEETKDRFSEKMEETKDKISETKEKLSERFQETKSKDICHTETRQNIPEDVPSTNHQNEWEFPKLRCPRTFWVHITNINRQIIIGLNVVIQQGYDLLGAEVYCWNASSVGVGDDDGAITARSIYDLLLGVQEQVEDEEEGEEQVEDEEEDISPRADTPVNHYSQSSLPFLVHEHKEANVCGTNALPSRTKELDALMDTMGNMDVTGNSKSAFEKWTTAEQLNDSSLKGGFQQNATFEAKNGSWDNELAYYHSFDNEMEAHLFNNTADQFDSEEFLSAGNFKEQLIEDQKEFEREHRFIQPSFGYHIKSPEKRKPVALISPKCQDPDDTKLSAYAASELRTEDLMDQDEDKEMHPLNVAEYDLSDKDASKLELQLSSKIKDLTNSIKSTGGNDIFSLSTIGHAIADASVSSDPVDLAKMILNLYKKKQGRLLSNEEHCEPAIDGDHSEILEYLQKTGEVSKFDFEKYLKFSECALKDSSSVSAYTFDTFHSINLPVTPKIMPDSQQDASTLKKQNSTMCNFDLDDIQRDCFANEESSNSDKGYLSGGLSAEAKGNCPDLSYLQSQIPVSSTREFFPPPPSVNINVTSVISTKPTCLQSLLQKDFSSRGSVEGINKTEQASRHLEREQMFTSVRPNHSHGSSIGSSLSNHSKEEDLLPSQPSVGNMEATADALSVIQKRKESNQCSESRHVIATDENSAGENCANQKRSDLGKPLSPEENQGYEESLFSFRPSTSPLSQSSPSQVLGTGASSTSDNCAASLKRDICKNTSYPSNYSDMSLSRMTYISDSDTTLQNSLDSTKSDNTFQLSTTIVRASPTAAVEQNLGCSKDYYKTLEKSGSSSESMDKPKGGCVERQQVDEYKNYDKTIESTSAALATVSAENNQLCSRNNDPKLGQGNYDSLNRNKKVEHQKDVPRLDTEIDYRKCLPASEGSDSRFNQFMCPKSQIAGAEGHNSVPGFLVNNANSAAHQYLQNMLLTSKAPLAIEASVPLYNVPPVLPNDGVPLGLVNMPQVCSFHPCVTDINNLRPMNINNTDHIERFGINARTGLGILNDNIIVPDEVNFPSDCCVGIASQTSFSVYNPTDFWLNVNTVISSVSINGKKIDFFPCQWLSVRKINVIGPRTTEEQKVLFIPPQPGVYKCELSISSCPVCADKEVAAQAQVLAKKVLMLAKAEYPNLEVDLGMSEMIEFGDVVNGTLKVLPLKLINHSCMQFPIRLVIDAEADSFVASVQFCAPQKTVSASGDLGPADEYTARIDIELDSPGSSYVIKSIPLHARAGVARVHAPKDLQNLHLSAPFGTRAQQVLPLKNAGNIAVHLSLKISGSKDCFSVEPEYLSLLPGDEKKAVISFFCNCSDGIKESIVTILVLPNGPQYEVFAKGEMSNSVKNPLPGMPPDEQGNVEVPRILSNKMFVAWEGVALGEALQKKLVLRNNCDSGVQQLRLLIRGQDRDCFKIQSTVGEEKMLSSIQDLTIGPKEDAPIYLLLTPTRVACMHAILDIKHSKMRVSQPGIKFTIPLSGYGGRSHIILEGVQKLYDSYAITVNDDTSKDMMKVDFRIRNVGSRAAYVKAIPFVDVQRKALMDHKVMHVIPKEFVLKENAHEVVSLVFNKKRGKLLCETKRSVLCTVCFFSGDEISRQHYRRCLSNKNQTHKTAIPLNTLKNVEFDVKFRGEENISEECDLPVRPSDVQLFFGSMSKTMLAVFENLELKNCGGTLHQSCSNRDTEQDSDHQNSNEFIGNSSLDMLPVKGPQGEPLALNIPEKMSRPSSAIKDSWSVQPEQLVLNNSSIIGGRITIVNHSLRDLNFELSWPAHCLTINPQHGNIEPELNLDIRRNIVSYVLNDWDRFKVWTDDGTGDDYTTQEHKKSEMLKPFTYASSSSVLEIENPDEKEITWYISSLAPAYVKGVDNKGEVYRANYSAFNWSHLSGTLEPLGKTESKHEETASACKTTKKSLPAAKTESAVKTKKITFEASTKNVSLEMKKQKGVLAPVEVYTFPCTRVGHSSSVKVNLMNASSSDHMLANMILPEDENFLLLFRRETPLDNSVEFMRIWRTYDADSSGFISALELKDFLKDLFHQHKKVISPKKLQEYTDAMACSKDERKRDFEKIFAHYDVSKTGALEGPEVDGFVKDMMELVKPSISGLDLDKFRQILLRHCDVNQDGKIQKNELALCLGLKSPGCDLRVVRLPSTFHDLVFFVISEASPRDFDITSVALHSPGGPDKIIRSQSFSGFSTLQEKKSSEYLENNQVERDKLSLQLKDMKRNSRLVDELYEAFCIQKRLYDGACKMKLAFSVSPCTKRARESLAEISRLQKEYSENMCTIEGELQNLLGEFHIKMKGRYDDG</sequence>
<feature type="compositionally biased region" description="Low complexity" evidence="3">
    <location>
        <begin position="877"/>
        <end position="888"/>
    </location>
</feature>
<dbReference type="GO" id="GO:0000242">
    <property type="term" value="C:pericentriolar material"/>
    <property type="evidence" value="ECO:0007669"/>
    <property type="project" value="TreeGrafter"/>
</dbReference>
<feature type="compositionally biased region" description="Acidic residues" evidence="3">
    <location>
        <begin position="375"/>
        <end position="391"/>
    </location>
</feature>
<dbReference type="InterPro" id="IPR054091">
    <property type="entry name" value="Cep192-like_D5"/>
</dbReference>
<dbReference type="Proteomes" id="UP000886611">
    <property type="component" value="Unassembled WGS sequence"/>
</dbReference>
<dbReference type="PROSITE" id="PS50222">
    <property type="entry name" value="EF_HAND_2"/>
    <property type="match status" value="3"/>
</dbReference>
<dbReference type="Pfam" id="PF06916">
    <property type="entry name" value="FAM210A-B_dom"/>
    <property type="match status" value="1"/>
</dbReference>
<feature type="region of interest" description="Disordered" evidence="3">
    <location>
        <begin position="1954"/>
        <end position="1979"/>
    </location>
</feature>
<keyword evidence="1" id="KW-0479">Metal-binding</keyword>
<keyword evidence="6" id="KW-1185">Reference proteome</keyword>
<dbReference type="GO" id="GO:0051298">
    <property type="term" value="P:centrosome duplication"/>
    <property type="evidence" value="ECO:0007669"/>
    <property type="project" value="InterPro"/>
</dbReference>
<dbReference type="GO" id="GO:0090222">
    <property type="term" value="P:centrosome-templated microtubule nucleation"/>
    <property type="evidence" value="ECO:0007669"/>
    <property type="project" value="InterPro"/>
</dbReference>
<gene>
    <name evidence="5" type="primary">Cep192</name>
    <name evidence="5" type="ORF">GTO96_0009959</name>
</gene>
<dbReference type="Gene3D" id="6.10.140.1430">
    <property type="match status" value="1"/>
</dbReference>
<feature type="non-terminal residue" evidence="5">
    <location>
        <position position="2581"/>
    </location>
</feature>
<dbReference type="PANTHER" id="PTHR16029">
    <property type="entry name" value="CENTROSOMAL PROTEIN OF 192 KDA"/>
    <property type="match status" value="1"/>
</dbReference>
<dbReference type="PROSITE" id="PS00018">
    <property type="entry name" value="EF_HAND_1"/>
    <property type="match status" value="3"/>
</dbReference>
<dbReference type="InterPro" id="IPR054090">
    <property type="entry name" value="Cep192_Spd-2-like_dom"/>
</dbReference>
<dbReference type="InterPro" id="IPR054088">
    <property type="entry name" value="Cep192-like_D8"/>
</dbReference>
<feature type="region of interest" description="Disordered" evidence="3">
    <location>
        <begin position="919"/>
        <end position="992"/>
    </location>
</feature>
<dbReference type="Pfam" id="PF22060">
    <property type="entry name" value="Cep192_D1"/>
    <property type="match status" value="1"/>
</dbReference>
<accession>A0A8X7XGQ4</accession>
<dbReference type="InterPro" id="IPR054086">
    <property type="entry name" value="Cep192-like_D2"/>
</dbReference>
<feature type="region of interest" description="Disordered" evidence="3">
    <location>
        <begin position="375"/>
        <end position="399"/>
    </location>
</feature>
<feature type="compositionally biased region" description="Polar residues" evidence="3">
    <location>
        <begin position="934"/>
        <end position="945"/>
    </location>
</feature>
<evidence type="ECO:0000256" key="2">
    <source>
        <dbReference type="ARBA" id="ARBA00022837"/>
    </source>
</evidence>
<dbReference type="Pfam" id="PF22067">
    <property type="entry name" value="Cep192_D3"/>
    <property type="match status" value="1"/>
</dbReference>
<dbReference type="Pfam" id="PF22064">
    <property type="entry name" value="Cep192_D2"/>
    <property type="match status" value="1"/>
</dbReference>
<dbReference type="InterPro" id="IPR054089">
    <property type="entry name" value="Cep192-like_D3"/>
</dbReference>
<evidence type="ECO:0000313" key="5">
    <source>
        <dbReference type="EMBL" id="KAG2467095.1"/>
    </source>
</evidence>
<reference evidence="5 6" key="1">
    <citation type="journal article" date="2021" name="Cell">
        <title>Tracing the genetic footprints of vertebrate landing in non-teleost ray-finned fishes.</title>
        <authorList>
            <person name="Bi X."/>
            <person name="Wang K."/>
            <person name="Yang L."/>
            <person name="Pan H."/>
            <person name="Jiang H."/>
            <person name="Wei Q."/>
            <person name="Fang M."/>
            <person name="Yu H."/>
            <person name="Zhu C."/>
            <person name="Cai Y."/>
            <person name="He Y."/>
            <person name="Gan X."/>
            <person name="Zeng H."/>
            <person name="Yu D."/>
            <person name="Zhu Y."/>
            <person name="Jiang H."/>
            <person name="Qiu Q."/>
            <person name="Yang H."/>
            <person name="Zhang Y.E."/>
            <person name="Wang W."/>
            <person name="Zhu M."/>
            <person name="He S."/>
            <person name="Zhang G."/>
        </authorList>
    </citation>
    <scope>NUCLEOTIDE SEQUENCE [LARGE SCALE GENOMIC DNA]</scope>
    <source>
        <strain evidence="5">Bchr_013</strain>
    </source>
</reference>
<dbReference type="InterPro" id="IPR031780">
    <property type="entry name" value="FAM65_N"/>
</dbReference>
<dbReference type="Pfam" id="PF22076">
    <property type="entry name" value="Cep192_D6"/>
    <property type="match status" value="1"/>
</dbReference>
<dbReference type="GO" id="GO:0090307">
    <property type="term" value="P:mitotic spindle assembly"/>
    <property type="evidence" value="ECO:0007669"/>
    <property type="project" value="TreeGrafter"/>
</dbReference>
<name>A0A8X7XGQ4_POLSE</name>
<dbReference type="Pfam" id="PF15903">
    <property type="entry name" value="PL48"/>
    <property type="match status" value="1"/>
</dbReference>
<dbReference type="GO" id="GO:0005737">
    <property type="term" value="C:cytoplasm"/>
    <property type="evidence" value="ECO:0007669"/>
    <property type="project" value="TreeGrafter"/>
</dbReference>
<evidence type="ECO:0000256" key="3">
    <source>
        <dbReference type="SAM" id="MobiDB-lite"/>
    </source>
</evidence>
<dbReference type="Pfam" id="PF22066">
    <property type="entry name" value="Cep192_D8"/>
    <property type="match status" value="1"/>
</dbReference>
<feature type="compositionally biased region" description="Basic and acidic residues" evidence="3">
    <location>
        <begin position="1959"/>
        <end position="1969"/>
    </location>
</feature>
<dbReference type="InterPro" id="IPR011992">
    <property type="entry name" value="EF-hand-dom_pair"/>
</dbReference>
<dbReference type="SMART" id="SM00054">
    <property type="entry name" value="EFh"/>
    <property type="match status" value="3"/>
</dbReference>
<evidence type="ECO:0000259" key="4">
    <source>
        <dbReference type="PROSITE" id="PS50222"/>
    </source>
</evidence>
<feature type="compositionally biased region" description="Low complexity" evidence="3">
    <location>
        <begin position="968"/>
        <end position="982"/>
    </location>
</feature>
<proteinExistence type="predicted"/>
<dbReference type="Pfam" id="PF22073">
    <property type="entry name" value="Cep192_D4"/>
    <property type="match status" value="1"/>
</dbReference>
<protein>
    <submittedName>
        <fullName evidence="5">CE192 protein</fullName>
    </submittedName>
</protein>
<dbReference type="Pfam" id="PF25763">
    <property type="entry name" value="Aurora-A_bind_CEP192"/>
    <property type="match status" value="1"/>
</dbReference>
<dbReference type="FunFam" id="1.10.238.10:FF:000142">
    <property type="entry name" value="Secretagogin"/>
    <property type="match status" value="1"/>
</dbReference>
<feature type="domain" description="EF-hand" evidence="4">
    <location>
        <begin position="2380"/>
        <end position="2416"/>
    </location>
</feature>
<feature type="domain" description="EF-hand" evidence="4">
    <location>
        <begin position="2279"/>
        <end position="2314"/>
    </location>
</feature>
<dbReference type="GO" id="GO:0019901">
    <property type="term" value="F:protein kinase binding"/>
    <property type="evidence" value="ECO:0007669"/>
    <property type="project" value="TreeGrafter"/>
</dbReference>
<dbReference type="GO" id="GO:0071539">
    <property type="term" value="P:protein localization to centrosome"/>
    <property type="evidence" value="ECO:0007669"/>
    <property type="project" value="InterPro"/>
</dbReference>
<dbReference type="GO" id="GO:0005509">
    <property type="term" value="F:calcium ion binding"/>
    <property type="evidence" value="ECO:0007669"/>
    <property type="project" value="InterPro"/>
</dbReference>
<dbReference type="InterPro" id="IPR039103">
    <property type="entry name" value="Spd-2/CEP192"/>
</dbReference>
<feature type="compositionally biased region" description="Basic and acidic residues" evidence="3">
    <location>
        <begin position="919"/>
        <end position="932"/>
    </location>
</feature>
<feature type="region of interest" description="Disordered" evidence="3">
    <location>
        <begin position="871"/>
        <end position="903"/>
    </location>
</feature>
<evidence type="ECO:0000256" key="1">
    <source>
        <dbReference type="ARBA" id="ARBA00022723"/>
    </source>
</evidence>
<dbReference type="EMBL" id="JAATIS010000859">
    <property type="protein sequence ID" value="KAG2467095.1"/>
    <property type="molecule type" value="Genomic_DNA"/>
</dbReference>
<feature type="domain" description="EF-hand" evidence="4">
    <location>
        <begin position="2337"/>
        <end position="2372"/>
    </location>
</feature>
<dbReference type="InterPro" id="IPR054092">
    <property type="entry name" value="Cep192-like_D6"/>
</dbReference>
<feature type="compositionally biased region" description="Polar residues" evidence="3">
    <location>
        <begin position="1970"/>
        <end position="1979"/>
    </location>
</feature>
<dbReference type="InterPro" id="IPR009688">
    <property type="entry name" value="FAM210A/B-like_dom"/>
</dbReference>
<feature type="non-terminal residue" evidence="5">
    <location>
        <position position="1"/>
    </location>
</feature>
<dbReference type="SUPFAM" id="SSF47473">
    <property type="entry name" value="EF-hand"/>
    <property type="match status" value="1"/>
</dbReference>
<dbReference type="Pfam" id="PF22065">
    <property type="entry name" value="Cep192_D7"/>
    <property type="match status" value="1"/>
</dbReference>
<comment type="caution">
    <text evidence="5">The sequence shown here is derived from an EMBL/GenBank/DDBJ whole genome shotgun (WGS) entry which is preliminary data.</text>
</comment>
<dbReference type="Gene3D" id="1.10.238.10">
    <property type="entry name" value="EF-hand"/>
    <property type="match status" value="2"/>
</dbReference>
<dbReference type="InterPro" id="IPR002048">
    <property type="entry name" value="EF_hand_dom"/>
</dbReference>
<dbReference type="InterPro" id="IPR054087">
    <property type="entry name" value="Cep192-like_D7"/>
</dbReference>
<dbReference type="GO" id="GO:0005814">
    <property type="term" value="C:centriole"/>
    <property type="evidence" value="ECO:0007669"/>
    <property type="project" value="TreeGrafter"/>
</dbReference>
<dbReference type="PANTHER" id="PTHR16029:SF11">
    <property type="entry name" value="CENTROSOMAL PROTEIN OF 192 KDA"/>
    <property type="match status" value="1"/>
</dbReference>
<keyword evidence="2" id="KW-0106">Calcium</keyword>
<feature type="region of interest" description="Disordered" evidence="3">
    <location>
        <begin position="240"/>
        <end position="262"/>
    </location>
</feature>